<evidence type="ECO:0000256" key="1">
    <source>
        <dbReference type="ARBA" id="ARBA00022614"/>
    </source>
</evidence>
<organism evidence="5 6">
    <name type="scientific">Seminavis robusta</name>
    <dbReference type="NCBI Taxonomy" id="568900"/>
    <lineage>
        <taxon>Eukaryota</taxon>
        <taxon>Sar</taxon>
        <taxon>Stramenopiles</taxon>
        <taxon>Ochrophyta</taxon>
        <taxon>Bacillariophyta</taxon>
        <taxon>Bacillariophyceae</taxon>
        <taxon>Bacillariophycidae</taxon>
        <taxon>Naviculales</taxon>
        <taxon>Naviculaceae</taxon>
        <taxon>Seminavis</taxon>
    </lineage>
</organism>
<dbReference type="FunFam" id="3.80.10.10:FF:000041">
    <property type="entry name" value="LRR receptor-like serine/threonine-protein kinase ERECTA"/>
    <property type="match status" value="1"/>
</dbReference>
<keyword evidence="5" id="KW-0808">Transferase</keyword>
<dbReference type="AlphaFoldDB" id="A0A9N8DJA4"/>
<evidence type="ECO:0000313" key="6">
    <source>
        <dbReference type="Proteomes" id="UP001153069"/>
    </source>
</evidence>
<evidence type="ECO:0000256" key="3">
    <source>
        <dbReference type="SAM" id="MobiDB-lite"/>
    </source>
</evidence>
<dbReference type="PANTHER" id="PTHR48065">
    <property type="entry name" value="OS10G0469600 PROTEIN"/>
    <property type="match status" value="1"/>
</dbReference>
<accession>A0A9N8DJA4</accession>
<feature type="region of interest" description="Disordered" evidence="3">
    <location>
        <begin position="145"/>
        <end position="170"/>
    </location>
</feature>
<dbReference type="Proteomes" id="UP001153069">
    <property type="component" value="Unassembled WGS sequence"/>
</dbReference>
<sequence length="632" mass="69236">MSPNNNSDNEDVDLLKIVEWRLQQGSAENCQEEEETSAASDTAPSSYSASTPPTCSSPTATVAALAPPLPPTTTCGSESMKIVRERTLDAAAACHESAGDLELVEVAEKESDNHHHDRTILRRQPGHSCRQLQWIPGAYAIDGPFLANNDTEENHHPNTGVSSDDDEDLDNWDQEQTEDIIANPIDDDQQIGLLPNADPIIPTNQRARKKHWRKMLLCSLSVEINVALLVVSVVLVIFLVVSREQGNNNQSPHQNGASQISTNPDLCCNEMGEIKALAFAIANNMEGTIPPEISFLGKSLQHLILSRQQQLRGSIPTELGELTQLTELELGATGISGTIPRELGLLMNLGQLSLSGNNLLGSLPSELGKLYNLTIFRLSEAELTGSLPTEFYQWHKLEILDVFECPKLNTEFVLSEIAENFQQLRLITLVQRASGDKMPIPSHLGKLPNLTFLSLNRWNISGTIPSTFVDLVLLHTLDLENNTISGTFPQLLFKLTNMVHLFLGSNNLEGKLPLSLFSHLTQLRQLSLRDNQFSGTVPTEVGLLSSLKKLEIQNTNLSGTLPTELLQLENLTSLVVTNTSLWGSIPEKLCGKMHQQTMSGIFGGVWVQQKSETPVCQGTLLCGCDCDPCPAD</sequence>
<keyword evidence="6" id="KW-1185">Reference proteome</keyword>
<dbReference type="InterPro" id="IPR001611">
    <property type="entry name" value="Leu-rich_rpt"/>
</dbReference>
<dbReference type="EMBL" id="CAICTM010000117">
    <property type="protein sequence ID" value="CAB9501764.1"/>
    <property type="molecule type" value="Genomic_DNA"/>
</dbReference>
<evidence type="ECO:0000256" key="4">
    <source>
        <dbReference type="SAM" id="Phobius"/>
    </source>
</evidence>
<protein>
    <submittedName>
        <fullName evidence="5">LRR receptor-like serine threonine-protein kinase At4g08850</fullName>
    </submittedName>
</protein>
<proteinExistence type="predicted"/>
<keyword evidence="4" id="KW-0812">Transmembrane</keyword>
<dbReference type="InterPro" id="IPR032675">
    <property type="entry name" value="LRR_dom_sf"/>
</dbReference>
<name>A0A9N8DJA4_9STRA</name>
<keyword evidence="4" id="KW-0472">Membrane</keyword>
<keyword evidence="5" id="KW-0418">Kinase</keyword>
<dbReference type="OrthoDB" id="1055097at2759"/>
<gene>
    <name evidence="5" type="ORF">SEMRO_118_G057570.1</name>
</gene>
<keyword evidence="5" id="KW-0675">Receptor</keyword>
<dbReference type="SUPFAM" id="SSF52058">
    <property type="entry name" value="L domain-like"/>
    <property type="match status" value="1"/>
</dbReference>
<keyword evidence="2" id="KW-0677">Repeat</keyword>
<feature type="transmembrane region" description="Helical" evidence="4">
    <location>
        <begin position="215"/>
        <end position="241"/>
    </location>
</feature>
<evidence type="ECO:0000256" key="2">
    <source>
        <dbReference type="ARBA" id="ARBA00022737"/>
    </source>
</evidence>
<feature type="compositionally biased region" description="Low complexity" evidence="3">
    <location>
        <begin position="37"/>
        <end position="56"/>
    </location>
</feature>
<comment type="caution">
    <text evidence="5">The sequence shown here is derived from an EMBL/GenBank/DDBJ whole genome shotgun (WGS) entry which is preliminary data.</text>
</comment>
<reference evidence="5" key="1">
    <citation type="submission" date="2020-06" db="EMBL/GenBank/DDBJ databases">
        <authorList>
            <consortium name="Plant Systems Biology data submission"/>
        </authorList>
    </citation>
    <scope>NUCLEOTIDE SEQUENCE</scope>
    <source>
        <strain evidence="5">D6</strain>
    </source>
</reference>
<dbReference type="GO" id="GO:0016301">
    <property type="term" value="F:kinase activity"/>
    <property type="evidence" value="ECO:0007669"/>
    <property type="project" value="UniProtKB-KW"/>
</dbReference>
<evidence type="ECO:0000313" key="5">
    <source>
        <dbReference type="EMBL" id="CAB9501764.1"/>
    </source>
</evidence>
<dbReference type="Gene3D" id="3.80.10.10">
    <property type="entry name" value="Ribonuclease Inhibitor"/>
    <property type="match status" value="2"/>
</dbReference>
<dbReference type="Pfam" id="PF00560">
    <property type="entry name" value="LRR_1"/>
    <property type="match status" value="3"/>
</dbReference>
<keyword evidence="1" id="KW-0433">Leucine-rich repeat</keyword>
<keyword evidence="4" id="KW-1133">Transmembrane helix</keyword>
<feature type="region of interest" description="Disordered" evidence="3">
    <location>
        <begin position="26"/>
        <end position="56"/>
    </location>
</feature>
<dbReference type="PANTHER" id="PTHR48065:SF75">
    <property type="entry name" value="LEUCINE-RICH REPEAT-CONTAINING N-TERMINAL PLANT-TYPE DOMAIN-CONTAINING PROTEIN"/>
    <property type="match status" value="1"/>
</dbReference>